<protein>
    <recommendedName>
        <fullName evidence="4">DUF4488 domain-containing protein</fullName>
    </recommendedName>
</protein>
<organism evidence="2 3">
    <name type="scientific">Filimonas effusa</name>
    <dbReference type="NCBI Taxonomy" id="2508721"/>
    <lineage>
        <taxon>Bacteria</taxon>
        <taxon>Pseudomonadati</taxon>
        <taxon>Bacteroidota</taxon>
        <taxon>Chitinophagia</taxon>
        <taxon>Chitinophagales</taxon>
        <taxon>Chitinophagaceae</taxon>
        <taxon>Filimonas</taxon>
    </lineage>
</organism>
<evidence type="ECO:0000313" key="3">
    <source>
        <dbReference type="Proteomes" id="UP000290545"/>
    </source>
</evidence>
<evidence type="ECO:0000256" key="1">
    <source>
        <dbReference type="SAM" id="SignalP"/>
    </source>
</evidence>
<feature type="chain" id="PRO_5020643116" description="DUF4488 domain-containing protein" evidence="1">
    <location>
        <begin position="19"/>
        <end position="162"/>
    </location>
</feature>
<keyword evidence="1" id="KW-0732">Signal</keyword>
<sequence>MKQLIIFVLILLHYTAIAQVTPNDNNRVDGKWQLTMIKRTVKEQGTGVLLEEKTITNKDSIAKSPGRPVEVLELHYPAFKLKLVSGSRMIGDFEFRDKYLLLKERSGEFKTGSDNRSRTLFQWLCTPGNNAMELESQLFYKDNYNGRAVVATLTYIYSLQAN</sequence>
<evidence type="ECO:0008006" key="4">
    <source>
        <dbReference type="Google" id="ProtNLM"/>
    </source>
</evidence>
<accession>A0A4Q1D958</accession>
<gene>
    <name evidence="2" type="ORF">ESB13_03585</name>
</gene>
<comment type="caution">
    <text evidence="2">The sequence shown here is derived from an EMBL/GenBank/DDBJ whole genome shotgun (WGS) entry which is preliminary data.</text>
</comment>
<dbReference type="Proteomes" id="UP000290545">
    <property type="component" value="Unassembled WGS sequence"/>
</dbReference>
<name>A0A4Q1D958_9BACT</name>
<dbReference type="EMBL" id="SDHZ01000001">
    <property type="protein sequence ID" value="RXK85904.1"/>
    <property type="molecule type" value="Genomic_DNA"/>
</dbReference>
<keyword evidence="3" id="KW-1185">Reference proteome</keyword>
<dbReference type="RefSeq" id="WP_129001655.1">
    <property type="nucleotide sequence ID" value="NZ_SDHZ01000001.1"/>
</dbReference>
<dbReference type="AlphaFoldDB" id="A0A4Q1D958"/>
<reference evidence="2 3" key="1">
    <citation type="submission" date="2019-01" db="EMBL/GenBank/DDBJ databases">
        <title>Filimonas sp. strain TTM-71.</title>
        <authorList>
            <person name="Chen W.-M."/>
        </authorList>
    </citation>
    <scope>NUCLEOTIDE SEQUENCE [LARGE SCALE GENOMIC DNA]</scope>
    <source>
        <strain evidence="2 3">TTM-71</strain>
    </source>
</reference>
<feature type="signal peptide" evidence="1">
    <location>
        <begin position="1"/>
        <end position="18"/>
    </location>
</feature>
<evidence type="ECO:0000313" key="2">
    <source>
        <dbReference type="EMBL" id="RXK85904.1"/>
    </source>
</evidence>
<proteinExistence type="predicted"/>